<dbReference type="PANTHER" id="PTHR13966">
    <property type="entry name" value="ENDONUCLEASE RELATED"/>
    <property type="match status" value="1"/>
</dbReference>
<evidence type="ECO:0000256" key="3">
    <source>
        <dbReference type="SAM" id="MobiDB-lite"/>
    </source>
</evidence>
<evidence type="ECO:0000256" key="2">
    <source>
        <dbReference type="PIRSR" id="PIRSR640255-2"/>
    </source>
</evidence>
<dbReference type="GO" id="GO:0004521">
    <property type="term" value="F:RNA endonuclease activity"/>
    <property type="evidence" value="ECO:0007669"/>
    <property type="project" value="TreeGrafter"/>
</dbReference>
<feature type="active site" description="Proton acceptor" evidence="1">
    <location>
        <position position="201"/>
    </location>
</feature>
<dbReference type="SMART" id="SM00892">
    <property type="entry name" value="Endonuclease_NS"/>
    <property type="match status" value="1"/>
</dbReference>
<dbReference type="EMBL" id="UFQC01000018">
    <property type="protein sequence ID" value="SSW69465.1"/>
    <property type="molecule type" value="Genomic_DNA"/>
</dbReference>
<evidence type="ECO:0000259" key="4">
    <source>
        <dbReference type="SMART" id="SM00477"/>
    </source>
</evidence>
<dbReference type="EC" id="3.1.30.-" evidence="6"/>
<feature type="domain" description="ENPP1-3/EXOG-like endonuclease/phosphodiesterase" evidence="4">
    <location>
        <begin position="137"/>
        <end position="323"/>
    </location>
</feature>
<dbReference type="Gene3D" id="3.40.570.10">
    <property type="entry name" value="Extracellular Endonuclease, subunit A"/>
    <property type="match status" value="1"/>
</dbReference>
<dbReference type="PANTHER" id="PTHR13966:SF5">
    <property type="entry name" value="ENDONUCLEASE G, MITOCHONDRIAL"/>
    <property type="match status" value="1"/>
</dbReference>
<evidence type="ECO:0000313" key="6">
    <source>
        <dbReference type="EMBL" id="SSW69465.1"/>
    </source>
</evidence>
<dbReference type="InterPro" id="IPR020821">
    <property type="entry name" value="ENPP1-3/EXOG-like_nuc-like"/>
</dbReference>
<dbReference type="SMART" id="SM00477">
    <property type="entry name" value="NUC"/>
    <property type="match status" value="1"/>
</dbReference>
<dbReference type="AlphaFoldDB" id="A0A446CNY6"/>
<gene>
    <name evidence="6" type="primary">nucA</name>
    <name evidence="6" type="ORF">AVE30378_03544</name>
</gene>
<sequence length="325" mass="35551">MTRAKKSPAKKRSSPSRSPARASARSGGRFPRFLKALLFSSLASFGAATYVLNPQWRIPAPVQEALGHLGWPQPRPQAREPARESTRPREQAPPAAVPTAAPVGAPAQTMFAECRQFFPHSRPPEVPGSQKLREVCFSAFAILHNGQTKTPVFVAERLNRQMLTQAQGLRRTDKFYAEARLPRAERAELDDYRGSGFSRGHMAPAGDMSTPEAMAQSFSLANMVPQDQIHNGGAWSSIEQDTRKYVMRAVGDVYVFTGPVYADKPKTIGAGVAVPSYIYKVVYDATSGRSWVHWQANAASTKAGPPISYEEFVRRTGLKLLPAGG</sequence>
<feature type="compositionally biased region" description="Basic residues" evidence="3">
    <location>
        <begin position="1"/>
        <end position="14"/>
    </location>
</feature>
<feature type="domain" description="DNA/RNA non-specific endonuclease/pyrophosphatase/phosphodiesterase" evidence="5">
    <location>
        <begin position="136"/>
        <end position="324"/>
    </location>
</feature>
<dbReference type="OrthoDB" id="9811262at2"/>
<dbReference type="Proteomes" id="UP000289465">
    <property type="component" value="Unassembled WGS sequence"/>
</dbReference>
<feature type="compositionally biased region" description="Basic and acidic residues" evidence="3">
    <location>
        <begin position="77"/>
        <end position="90"/>
    </location>
</feature>
<feature type="region of interest" description="Disordered" evidence="3">
    <location>
        <begin position="1"/>
        <end position="27"/>
    </location>
</feature>
<evidence type="ECO:0000313" key="7">
    <source>
        <dbReference type="Proteomes" id="UP000289465"/>
    </source>
</evidence>
<feature type="compositionally biased region" description="Low complexity" evidence="3">
    <location>
        <begin position="15"/>
        <end position="26"/>
    </location>
</feature>
<reference evidence="6 7" key="1">
    <citation type="submission" date="2018-07" db="EMBL/GenBank/DDBJ databases">
        <authorList>
            <person name="Peeters C."/>
        </authorList>
    </citation>
    <scope>NUCLEOTIDE SEQUENCE [LARGE SCALE GENOMIC DNA]</scope>
    <source>
        <strain evidence="6 7">LMG 30378</strain>
    </source>
</reference>
<dbReference type="GO" id="GO:0000014">
    <property type="term" value="F:single-stranded DNA endodeoxyribonuclease activity"/>
    <property type="evidence" value="ECO:0007669"/>
    <property type="project" value="TreeGrafter"/>
</dbReference>
<dbReference type="SUPFAM" id="SSF54060">
    <property type="entry name" value="His-Me finger endonucleases"/>
    <property type="match status" value="1"/>
</dbReference>
<name>A0A446CNY6_9BURK</name>
<keyword evidence="6" id="KW-0378">Hydrolase</keyword>
<dbReference type="GO" id="GO:0046872">
    <property type="term" value="F:metal ion binding"/>
    <property type="evidence" value="ECO:0007669"/>
    <property type="project" value="UniProtKB-KW"/>
</dbReference>
<keyword evidence="2" id="KW-0479">Metal-binding</keyword>
<dbReference type="InterPro" id="IPR044925">
    <property type="entry name" value="His-Me_finger_sf"/>
</dbReference>
<dbReference type="RefSeq" id="WP_129242220.1">
    <property type="nucleotide sequence ID" value="NZ_UFQC01000018.1"/>
</dbReference>
<evidence type="ECO:0000256" key="1">
    <source>
        <dbReference type="PIRSR" id="PIRSR640255-1"/>
    </source>
</evidence>
<dbReference type="GO" id="GO:0003676">
    <property type="term" value="F:nucleic acid binding"/>
    <property type="evidence" value="ECO:0007669"/>
    <property type="project" value="InterPro"/>
</dbReference>
<evidence type="ECO:0000259" key="5">
    <source>
        <dbReference type="SMART" id="SM00892"/>
    </source>
</evidence>
<feature type="region of interest" description="Disordered" evidence="3">
    <location>
        <begin position="67"/>
        <end position="99"/>
    </location>
</feature>
<protein>
    <submittedName>
        <fullName evidence="6">Nuclease</fullName>
        <ecNumber evidence="6">3.1.30.-</ecNumber>
    </submittedName>
</protein>
<feature type="binding site" evidence="2">
    <location>
        <position position="231"/>
    </location>
    <ligand>
        <name>Mg(2+)</name>
        <dbReference type="ChEBI" id="CHEBI:18420"/>
        <note>catalytic</note>
    </ligand>
</feature>
<dbReference type="InterPro" id="IPR001604">
    <property type="entry name" value="Endo_G_ENPP1-like_dom"/>
</dbReference>
<dbReference type="InterPro" id="IPR040255">
    <property type="entry name" value="Non-specific_endonuclease"/>
</dbReference>
<dbReference type="InterPro" id="IPR044929">
    <property type="entry name" value="DNA/RNA_non-sp_Endonuclease_sf"/>
</dbReference>
<proteinExistence type="predicted"/>
<accession>A0A446CNY6</accession>
<organism evidence="6 7">
    <name type="scientific">Achromobacter veterisilvae</name>
    <dbReference type="NCBI Taxonomy" id="2069367"/>
    <lineage>
        <taxon>Bacteria</taxon>
        <taxon>Pseudomonadati</taxon>
        <taxon>Pseudomonadota</taxon>
        <taxon>Betaproteobacteria</taxon>
        <taxon>Burkholderiales</taxon>
        <taxon>Alcaligenaceae</taxon>
        <taxon>Achromobacter</taxon>
    </lineage>
</organism>
<dbReference type="Pfam" id="PF01223">
    <property type="entry name" value="Endonuclease_NS"/>
    <property type="match status" value="1"/>
</dbReference>